<name>A0A6M3MEV5_9ZZZZ</name>
<dbReference type="CDD" id="cd02440">
    <property type="entry name" value="AdoMet_MTases"/>
    <property type="match status" value="1"/>
</dbReference>
<keyword evidence="3" id="KW-0808">Transferase</keyword>
<dbReference type="Gene3D" id="3.40.50.150">
    <property type="entry name" value="Vaccinia Virus protein VP39"/>
    <property type="match status" value="1"/>
</dbReference>
<gene>
    <name evidence="2" type="ORF">MM171A00736_0011</name>
    <name evidence="3" type="ORF">MM171B00508_0010</name>
</gene>
<feature type="domain" description="Methyltransferase type 12" evidence="1">
    <location>
        <begin position="54"/>
        <end position="136"/>
    </location>
</feature>
<keyword evidence="3" id="KW-0489">Methyltransferase</keyword>
<dbReference type="InterPro" id="IPR013217">
    <property type="entry name" value="Methyltransf_12"/>
</dbReference>
<proteinExistence type="predicted"/>
<reference evidence="3" key="1">
    <citation type="submission" date="2020-03" db="EMBL/GenBank/DDBJ databases">
        <title>The deep terrestrial virosphere.</title>
        <authorList>
            <person name="Holmfeldt K."/>
            <person name="Nilsson E."/>
            <person name="Simone D."/>
            <person name="Lopez-Fernandez M."/>
            <person name="Wu X."/>
            <person name="de Brujin I."/>
            <person name="Lundin D."/>
            <person name="Andersson A."/>
            <person name="Bertilsson S."/>
            <person name="Dopson M."/>
        </authorList>
    </citation>
    <scope>NUCLEOTIDE SEQUENCE</scope>
    <source>
        <strain evidence="2">MM171A00736</strain>
        <strain evidence="3">MM171B00508</strain>
    </source>
</reference>
<evidence type="ECO:0000313" key="2">
    <source>
        <dbReference type="EMBL" id="QJA99995.1"/>
    </source>
</evidence>
<dbReference type="SUPFAM" id="SSF53335">
    <property type="entry name" value="S-adenosyl-L-methionine-dependent methyltransferases"/>
    <property type="match status" value="1"/>
</dbReference>
<dbReference type="EMBL" id="MT143677">
    <property type="protein sequence ID" value="QJA99995.1"/>
    <property type="molecule type" value="Genomic_DNA"/>
</dbReference>
<dbReference type="Pfam" id="PF08242">
    <property type="entry name" value="Methyltransf_12"/>
    <property type="match status" value="1"/>
</dbReference>
<dbReference type="EMBL" id="MT143868">
    <property type="protein sequence ID" value="QJB03995.1"/>
    <property type="molecule type" value="Genomic_DNA"/>
</dbReference>
<dbReference type="PANTHER" id="PTHR43861">
    <property type="entry name" value="TRANS-ACONITATE 2-METHYLTRANSFERASE-RELATED"/>
    <property type="match status" value="1"/>
</dbReference>
<dbReference type="AlphaFoldDB" id="A0A6M3MEV5"/>
<sequence length="203" mass="23763">MIGEEALKRWKEAGQEAVWTPDNVIEIKKEWDNKSKQTLKLQTACYYVLGKSILDMGCGTGDLIDALRGRRYEGTYLGVDQSENMIKQARRLHPGHLFTKANLYNMDHIPPADTVICLDVLHHQEKIEPGFTNLYDKARKRLIITLWVNDRDAHHEPQTKGRYGEWITYYKEQELEEHFKGLTYSVIKRVGCPWKDMYLFKMS</sequence>
<dbReference type="GO" id="GO:0008168">
    <property type="term" value="F:methyltransferase activity"/>
    <property type="evidence" value="ECO:0007669"/>
    <property type="project" value="UniProtKB-KW"/>
</dbReference>
<organism evidence="3">
    <name type="scientific">viral metagenome</name>
    <dbReference type="NCBI Taxonomy" id="1070528"/>
    <lineage>
        <taxon>unclassified sequences</taxon>
        <taxon>metagenomes</taxon>
        <taxon>organismal metagenomes</taxon>
    </lineage>
</organism>
<dbReference type="InterPro" id="IPR029063">
    <property type="entry name" value="SAM-dependent_MTases_sf"/>
</dbReference>
<protein>
    <submittedName>
        <fullName evidence="3">Putative methyltransferase</fullName>
    </submittedName>
</protein>
<evidence type="ECO:0000259" key="1">
    <source>
        <dbReference type="Pfam" id="PF08242"/>
    </source>
</evidence>
<accession>A0A6M3MEV5</accession>
<evidence type="ECO:0000313" key="3">
    <source>
        <dbReference type="EMBL" id="QJB03995.1"/>
    </source>
</evidence>
<dbReference type="GO" id="GO:0032259">
    <property type="term" value="P:methylation"/>
    <property type="evidence" value="ECO:0007669"/>
    <property type="project" value="UniProtKB-KW"/>
</dbReference>